<evidence type="ECO:0000256" key="1">
    <source>
        <dbReference type="ARBA" id="ARBA00022448"/>
    </source>
</evidence>
<dbReference type="InterPro" id="IPR056147">
    <property type="entry name" value="NQRA_N"/>
</dbReference>
<dbReference type="GO" id="GO:0006814">
    <property type="term" value="P:sodium ion transport"/>
    <property type="evidence" value="ECO:0007669"/>
    <property type="project" value="UniProtKB-UniRule"/>
</dbReference>
<comment type="catalytic activity">
    <reaction evidence="8">
        <text>a ubiquinone + n Na(+)(in) + NADH + H(+) = a ubiquinol + n Na(+)(out) + NAD(+)</text>
        <dbReference type="Rhea" id="RHEA:47748"/>
        <dbReference type="Rhea" id="RHEA-COMP:9565"/>
        <dbReference type="Rhea" id="RHEA-COMP:9566"/>
        <dbReference type="ChEBI" id="CHEBI:15378"/>
        <dbReference type="ChEBI" id="CHEBI:16389"/>
        <dbReference type="ChEBI" id="CHEBI:17976"/>
        <dbReference type="ChEBI" id="CHEBI:29101"/>
        <dbReference type="ChEBI" id="CHEBI:57540"/>
        <dbReference type="ChEBI" id="CHEBI:57945"/>
        <dbReference type="EC" id="7.2.1.1"/>
    </reaction>
</comment>
<evidence type="ECO:0000259" key="9">
    <source>
        <dbReference type="Pfam" id="PF05896"/>
    </source>
</evidence>
<dbReference type="InterPro" id="IPR022615">
    <property type="entry name" value="NqrA_C_domain"/>
</dbReference>
<keyword evidence="4 8" id="KW-0915">Sodium</keyword>
<keyword evidence="6 8" id="KW-0830">Ubiquinone</keyword>
<proteinExistence type="inferred from homology"/>
<feature type="domain" description="NqrA second alpha/beta" evidence="11">
    <location>
        <begin position="119"/>
        <end position="262"/>
    </location>
</feature>
<comment type="similarity">
    <text evidence="8">Belongs to the NqrA family.</text>
</comment>
<evidence type="ECO:0000313" key="13">
    <source>
        <dbReference type="Proteomes" id="UP001185092"/>
    </source>
</evidence>
<dbReference type="Proteomes" id="UP001185092">
    <property type="component" value="Unassembled WGS sequence"/>
</dbReference>
<dbReference type="NCBIfam" id="NF003761">
    <property type="entry name" value="PRK05352.1-4"/>
    <property type="match status" value="1"/>
</dbReference>
<dbReference type="Pfam" id="PF24836">
    <property type="entry name" value="NQRA_2nd"/>
    <property type="match status" value="1"/>
</dbReference>
<reference evidence="12" key="1">
    <citation type="submission" date="2023-07" db="EMBL/GenBank/DDBJ databases">
        <title>Genomic Encyclopedia of Type Strains, Phase IV (KMG-IV): sequencing the most valuable type-strain genomes for metagenomic binning, comparative biology and taxonomic classification.</title>
        <authorList>
            <person name="Goeker M."/>
        </authorList>
    </citation>
    <scope>NUCLEOTIDE SEQUENCE</scope>
    <source>
        <strain evidence="12">DSM 26174</strain>
    </source>
</reference>
<keyword evidence="5 8" id="KW-0406">Ion transport</keyword>
<evidence type="ECO:0000256" key="5">
    <source>
        <dbReference type="ARBA" id="ARBA00023065"/>
    </source>
</evidence>
<keyword evidence="2 8" id="KW-1278">Translocase</keyword>
<name>A0AAE3XLP2_9BACT</name>
<evidence type="ECO:0000256" key="8">
    <source>
        <dbReference type="HAMAP-Rule" id="MF_00425"/>
    </source>
</evidence>
<keyword evidence="12" id="KW-0560">Oxidoreductase</keyword>
<dbReference type="RefSeq" id="WP_309940100.1">
    <property type="nucleotide sequence ID" value="NZ_AP025305.1"/>
</dbReference>
<evidence type="ECO:0000256" key="2">
    <source>
        <dbReference type="ARBA" id="ARBA00022967"/>
    </source>
</evidence>
<accession>A0AAE3XLP2</accession>
<dbReference type="NCBIfam" id="TIGR01936">
    <property type="entry name" value="nqrA"/>
    <property type="match status" value="1"/>
</dbReference>
<keyword evidence="1 8" id="KW-0813">Transport</keyword>
<dbReference type="Pfam" id="PF11973">
    <property type="entry name" value="NQRA_SLBB"/>
    <property type="match status" value="1"/>
</dbReference>
<dbReference type="EMBL" id="JAVDQD010000004">
    <property type="protein sequence ID" value="MDR6240216.1"/>
    <property type="molecule type" value="Genomic_DNA"/>
</dbReference>
<evidence type="ECO:0000256" key="7">
    <source>
        <dbReference type="ARBA" id="ARBA00023201"/>
    </source>
</evidence>
<dbReference type="InterPro" id="IPR008703">
    <property type="entry name" value="NqrA"/>
</dbReference>
<evidence type="ECO:0000256" key="3">
    <source>
        <dbReference type="ARBA" id="ARBA00023027"/>
    </source>
</evidence>
<dbReference type="EC" id="7.2.1.1" evidence="8"/>
<feature type="domain" description="Na(+)-translocating NADH-quinone reductase subunit A C-terminal" evidence="10">
    <location>
        <begin position="268"/>
        <end position="317"/>
    </location>
</feature>
<organism evidence="12 13">
    <name type="scientific">Aureibacter tunicatorum</name>
    <dbReference type="NCBI Taxonomy" id="866807"/>
    <lineage>
        <taxon>Bacteria</taxon>
        <taxon>Pseudomonadati</taxon>
        <taxon>Bacteroidota</taxon>
        <taxon>Cytophagia</taxon>
        <taxon>Cytophagales</taxon>
        <taxon>Persicobacteraceae</taxon>
        <taxon>Aureibacter</taxon>
    </lineage>
</organism>
<evidence type="ECO:0000259" key="11">
    <source>
        <dbReference type="Pfam" id="PF24836"/>
    </source>
</evidence>
<keyword evidence="13" id="KW-1185">Reference proteome</keyword>
<dbReference type="InterPro" id="IPR056148">
    <property type="entry name" value="NQRA_2nd"/>
</dbReference>
<evidence type="ECO:0000256" key="6">
    <source>
        <dbReference type="ARBA" id="ARBA00023075"/>
    </source>
</evidence>
<evidence type="ECO:0000313" key="12">
    <source>
        <dbReference type="EMBL" id="MDR6240216.1"/>
    </source>
</evidence>
<keyword evidence="7 8" id="KW-0739">Sodium transport</keyword>
<dbReference type="Pfam" id="PF05896">
    <property type="entry name" value="NQRA_N"/>
    <property type="match status" value="1"/>
</dbReference>
<keyword evidence="3 8" id="KW-0520">NAD</keyword>
<sequence>MSKTIKLKRGFDIRLKGVAEQKVASVAQPEVFALKPLDFVGIQRPKVTVKEGETVKAGTPILFDKKNEQVLYTAPVSGEVVEIKRGLKRRVEEIKILADKEIQYETFNAYSSSELGKASREQLQEQLLKSGAWPHIIQRPYGVVAKPSDTARDIFISGFDSNPLAADIDFILKDDKKYLQAGIDVISKFTSGKVYLGLNGKKASQLFSDVSGVEKYSFQGPHPAGNVGVQIHNVKPVNKDEVVWTISPYGLVQIGKVFLEGKYDASKVVAVAGSEVKTAQYYKTYSGACIKNFLKDNLLEEHVRCVSGSPLTGSRIEKDGFIGFYDNSVAVIPEGDEYELFGWALPTTNKLSFHKALGLLSFVNPHKEFRLNTNIRGEERAFVQSGVLERVVPMDVLPTYLLKAVMAQDFENMEALGIYEVIEEDLALCEFVDVSKHKVQAILREGLDLLQYS</sequence>
<dbReference type="GO" id="GO:0016655">
    <property type="term" value="F:oxidoreductase activity, acting on NAD(P)H, quinone or similar compound as acceptor"/>
    <property type="evidence" value="ECO:0007669"/>
    <property type="project" value="UniProtKB-UniRule"/>
</dbReference>
<dbReference type="PANTHER" id="PTHR37839:SF1">
    <property type="entry name" value="NA(+)-TRANSLOCATING NADH-QUINONE REDUCTASE SUBUNIT A"/>
    <property type="match status" value="1"/>
</dbReference>
<comment type="function">
    <text evidence="8">NQR complex catalyzes the reduction of ubiquinone-1 to ubiquinol by two successive reactions, coupled with the transport of Na(+) ions from the cytoplasm to the periplasm. NqrA to NqrE are probably involved in the second step, the conversion of ubisemiquinone to ubiquinol.</text>
</comment>
<gene>
    <name evidence="8" type="primary">nqrA</name>
    <name evidence="12" type="ORF">HNQ88_003282</name>
</gene>
<dbReference type="AlphaFoldDB" id="A0AAE3XLP2"/>
<comment type="subunit">
    <text evidence="8">Composed of six subunits; NqrA, NqrB, NqrC, NqrD, NqrE and NqrF.</text>
</comment>
<dbReference type="PANTHER" id="PTHR37839">
    <property type="entry name" value="NA(+)-TRANSLOCATING NADH-QUINONE REDUCTASE SUBUNIT A"/>
    <property type="match status" value="1"/>
</dbReference>
<comment type="caution">
    <text evidence="12">The sequence shown here is derived from an EMBL/GenBank/DDBJ whole genome shotgun (WGS) entry which is preliminary data.</text>
</comment>
<feature type="domain" description="NqrA N-terminal barrel-sandwich hybrid" evidence="9">
    <location>
        <begin position="5"/>
        <end position="98"/>
    </location>
</feature>
<dbReference type="HAMAP" id="MF_00425">
    <property type="entry name" value="NqrA"/>
    <property type="match status" value="1"/>
</dbReference>
<evidence type="ECO:0000256" key="4">
    <source>
        <dbReference type="ARBA" id="ARBA00023053"/>
    </source>
</evidence>
<protein>
    <recommendedName>
        <fullName evidence="8">Na(+)-translocating NADH-quinone reductase subunit A</fullName>
        <shortName evidence="8">Na(+)-NQR subunit A</shortName>
        <shortName evidence="8">Na(+)-translocating NQR subunit A</shortName>
        <ecNumber evidence="8">7.2.1.1</ecNumber>
    </recommendedName>
    <alternativeName>
        <fullName evidence="8">NQR complex subunit A</fullName>
    </alternativeName>
    <alternativeName>
        <fullName evidence="8">NQR-1 subunit A</fullName>
    </alternativeName>
</protein>
<evidence type="ECO:0000259" key="10">
    <source>
        <dbReference type="Pfam" id="PF11973"/>
    </source>
</evidence>